<reference evidence="10 12" key="3">
    <citation type="submission" date="2019-07" db="EMBL/GenBank/DDBJ databases">
        <authorList>
            <person name="Jastrzebski P J."/>
            <person name="Paukszto L."/>
            <person name="Jastrzebski P J."/>
        </authorList>
    </citation>
    <scope>NUCLEOTIDE SEQUENCE [LARGE SCALE GENOMIC DNA]</scope>
    <source>
        <strain evidence="10 12">WMS-il1</strain>
    </source>
</reference>
<reference evidence="13" key="1">
    <citation type="submission" date="2017-02" db="UniProtKB">
        <authorList>
            <consortium name="WormBaseParasite"/>
        </authorList>
    </citation>
    <scope>IDENTIFICATION</scope>
</reference>
<dbReference type="EMBL" id="CABIJS010000521">
    <property type="protein sequence ID" value="VUZ52708.1"/>
    <property type="molecule type" value="Genomic_DNA"/>
</dbReference>
<evidence type="ECO:0000259" key="8">
    <source>
        <dbReference type="PROSITE" id="PS50835"/>
    </source>
</evidence>
<keyword evidence="6" id="KW-1133">Transmembrane helix</keyword>
<dbReference type="FunFam" id="2.60.40.10:FF:000032">
    <property type="entry name" value="palladin isoform X1"/>
    <property type="match status" value="1"/>
</dbReference>
<dbReference type="Proteomes" id="UP000321570">
    <property type="component" value="Unassembled WGS sequence"/>
</dbReference>
<evidence type="ECO:0000256" key="4">
    <source>
        <dbReference type="ARBA" id="ARBA00023319"/>
    </source>
</evidence>
<dbReference type="InterPro" id="IPR036179">
    <property type="entry name" value="Ig-like_dom_sf"/>
</dbReference>
<keyword evidence="3" id="KW-1015">Disulfide bond</keyword>
<evidence type="ECO:0000256" key="5">
    <source>
        <dbReference type="SAM" id="MobiDB-lite"/>
    </source>
</evidence>
<dbReference type="InterPro" id="IPR013098">
    <property type="entry name" value="Ig_I-set"/>
</dbReference>
<evidence type="ECO:0000313" key="10">
    <source>
        <dbReference type="EMBL" id="VUZ52708.1"/>
    </source>
</evidence>
<keyword evidence="6" id="KW-0812">Transmembrane</keyword>
<dbReference type="OrthoDB" id="6234674at2759"/>
<dbReference type="PANTHER" id="PTHR12231">
    <property type="entry name" value="CTX-RELATED TYPE I TRANSMEMBRANE PROTEIN"/>
    <property type="match status" value="1"/>
</dbReference>
<feature type="compositionally biased region" description="Low complexity" evidence="5">
    <location>
        <begin position="1167"/>
        <end position="1179"/>
    </location>
</feature>
<feature type="domain" description="Ig-like" evidence="8">
    <location>
        <begin position="24"/>
        <end position="111"/>
    </location>
</feature>
<dbReference type="InterPro" id="IPR013783">
    <property type="entry name" value="Ig-like_fold"/>
</dbReference>
<dbReference type="InterPro" id="IPR013106">
    <property type="entry name" value="Ig_V-set"/>
</dbReference>
<dbReference type="InterPro" id="IPR003961">
    <property type="entry name" value="FN3_dom"/>
</dbReference>
<dbReference type="SMART" id="SM00408">
    <property type="entry name" value="IGc2"/>
    <property type="match status" value="5"/>
</dbReference>
<gene>
    <name evidence="9" type="ORF">HDID_LOCUS9986</name>
    <name evidence="10" type="ORF">WMSIL1_LOCUS11196</name>
</gene>
<feature type="domain" description="Ig-like" evidence="8">
    <location>
        <begin position="306"/>
        <end position="396"/>
    </location>
</feature>
<dbReference type="InterPro" id="IPR036116">
    <property type="entry name" value="FN3_sf"/>
</dbReference>
<dbReference type="PANTHER" id="PTHR12231:SF253">
    <property type="entry name" value="DPR-INTERACTING PROTEIN ETA, ISOFORM B-RELATED"/>
    <property type="match status" value="1"/>
</dbReference>
<feature type="domain" description="Ig-like" evidence="8">
    <location>
        <begin position="402"/>
        <end position="517"/>
    </location>
</feature>
<dbReference type="InterPro" id="IPR007110">
    <property type="entry name" value="Ig-like_dom"/>
</dbReference>
<dbReference type="SUPFAM" id="SSF49265">
    <property type="entry name" value="Fibronectin type III"/>
    <property type="match status" value="1"/>
</dbReference>
<dbReference type="Gene3D" id="2.60.40.10">
    <property type="entry name" value="Immunoglobulins"/>
    <property type="match status" value="7"/>
</dbReference>
<dbReference type="SMART" id="SM00406">
    <property type="entry name" value="IGv"/>
    <property type="match status" value="2"/>
</dbReference>
<name>A0A0R3SWD9_HYMDI</name>
<keyword evidence="6" id="KW-0472">Membrane</keyword>
<dbReference type="InterPro" id="IPR003598">
    <property type="entry name" value="Ig_sub2"/>
</dbReference>
<evidence type="ECO:0000256" key="6">
    <source>
        <dbReference type="SAM" id="Phobius"/>
    </source>
</evidence>
<evidence type="ECO:0000313" key="13">
    <source>
        <dbReference type="WBParaSite" id="HDID_0000998801-mRNA-1"/>
    </source>
</evidence>
<evidence type="ECO:0000256" key="7">
    <source>
        <dbReference type="SAM" id="SignalP"/>
    </source>
</evidence>
<feature type="chain" id="PRO_5044546597" evidence="7">
    <location>
        <begin position="22"/>
        <end position="1349"/>
    </location>
</feature>
<feature type="region of interest" description="Disordered" evidence="5">
    <location>
        <begin position="1279"/>
        <end position="1349"/>
    </location>
</feature>
<dbReference type="STRING" id="6216.A0A0R3SWD9"/>
<dbReference type="CDD" id="cd00096">
    <property type="entry name" value="Ig"/>
    <property type="match status" value="1"/>
</dbReference>
<evidence type="ECO:0000256" key="1">
    <source>
        <dbReference type="ARBA" id="ARBA00022729"/>
    </source>
</evidence>
<dbReference type="InterPro" id="IPR051170">
    <property type="entry name" value="Neural/epithelial_adhesion"/>
</dbReference>
<dbReference type="SMART" id="SM00409">
    <property type="entry name" value="IG"/>
    <property type="match status" value="5"/>
</dbReference>
<feature type="region of interest" description="Disordered" evidence="5">
    <location>
        <begin position="1120"/>
        <end position="1180"/>
    </location>
</feature>
<evidence type="ECO:0000313" key="9">
    <source>
        <dbReference type="EMBL" id="VDL62459.1"/>
    </source>
</evidence>
<accession>A0A0R3SWD9</accession>
<keyword evidence="4" id="KW-0393">Immunoglobulin domain</keyword>
<dbReference type="EMBL" id="UYSG01011468">
    <property type="protein sequence ID" value="VDL62459.1"/>
    <property type="molecule type" value="Genomic_DNA"/>
</dbReference>
<dbReference type="PROSITE" id="PS50835">
    <property type="entry name" value="IG_LIKE"/>
    <property type="match status" value="5"/>
</dbReference>
<evidence type="ECO:0000256" key="2">
    <source>
        <dbReference type="ARBA" id="ARBA00022737"/>
    </source>
</evidence>
<dbReference type="Proteomes" id="UP000274504">
    <property type="component" value="Unassembled WGS sequence"/>
</dbReference>
<evidence type="ECO:0000256" key="3">
    <source>
        <dbReference type="ARBA" id="ARBA00023157"/>
    </source>
</evidence>
<dbReference type="InterPro" id="IPR003599">
    <property type="entry name" value="Ig_sub"/>
</dbReference>
<protein>
    <submittedName>
        <fullName evidence="13">Protein turtle</fullName>
    </submittedName>
</protein>
<evidence type="ECO:0000313" key="12">
    <source>
        <dbReference type="Proteomes" id="UP000321570"/>
    </source>
</evidence>
<organism evidence="13">
    <name type="scientific">Hymenolepis diminuta</name>
    <name type="common">Rat tapeworm</name>
    <dbReference type="NCBI Taxonomy" id="6216"/>
    <lineage>
        <taxon>Eukaryota</taxon>
        <taxon>Metazoa</taxon>
        <taxon>Spiralia</taxon>
        <taxon>Lophotrochozoa</taxon>
        <taxon>Platyhelminthes</taxon>
        <taxon>Cestoda</taxon>
        <taxon>Eucestoda</taxon>
        <taxon>Cyclophyllidea</taxon>
        <taxon>Hymenolepididae</taxon>
        <taxon>Hymenolepis</taxon>
    </lineage>
</organism>
<dbReference type="SUPFAM" id="SSF48726">
    <property type="entry name" value="Immunoglobulin"/>
    <property type="match status" value="5"/>
</dbReference>
<sequence>MYFEIFLTVFLIKLLYCPVHSQKPIITHGATETFGYENQPISLQCRVRSNGPVDVGWYVNNTRLPKDSDYWSESTKFSEDALISELMFPISPDSTGFYYCNATNHYGWSVSSPANVFIAFMEDEFIVEPQPKAASIGETVILSCIPPVGSPKPSVTWLKDGNEVDLSKRVQIVDGSNLRIEQISWNDAGSYSCIAKSLAFEKSSKKAHLRVRQRPFFLIAPESQTIPINGVAEFACRVSGEPTPTLTWRREPPLPAISTTRSILLADGSLKLINVQLEDAGDYICQASNDGGVVETVARLMVTSPPGFIETPPGNAVFLEGTRAQLACLATGSPTPVIRWINQKTSEYYLNGIRSPSLRIIVTNTGSLIINTVRLSDSGTYECRASSPAGFTRTVIHLYVQPNPHLFPGRIGIASKSPVYVQNTNEVRLVCSPPDLSQFYSYMASGVHNISEIGKFNPLTTFKTSWYKEKKEITLSVSATDRFRSDTDSSLIIKPVHISDAGNYSCMILGLMNKRIAFWPTQISPVNHNDRFSKPYALSEPPKPPSNISVVAVGDTWITLSWDYDYSNQEVTFQVFYLLQFHNSSYVSNHRIKSFNSVQISKDPTYRGSEIPFGSGTIDDGQYPLDFWESSAETTREKRFHLTGLLPDSGYWIEVRASDSQLWSQGTLVSHIVYTTQSKPASKSPVLHPLDPRKSAGDFHDLSARVHSLIFLGVTARSLSDSEMFISWTMQTTNGALRLVDGFQVVAKPVFMSRCTARATSVVRDLVDPGPYGIDQRSRYGYGDFKSSVEQAAHCSFNSEQMIERFRQATVNGGPVASVKNSVPEKFLIVSRVISRENPGTGAVIGGLHPFTCYEVSVKAFKDDQTYGRIWSRETPAELVLSLDATPSEAPKLISADWLSDAASQNMFHSASPLRNHSLYSKNFPSQSSGIRLKWMPLDLHLSHGTLIAYSIHLIANDSIYTQSQKVSPDANTHDLLGLNPNIEYTIFMAGITCRGEGVRGPGYRMPLFGSAPNQAPPSSEFHSRTVFFPIWAYGAVSGAVVVWLLIGCLFALCLRRRKAQQDSRDFCCCCLSSSTSKPLKRDDIAFKLSPRKSSNNFASQINTSETKSSHTFTTNAETQDYTSSDHHSSVHLQRKASRNDGGSSTEGHRLLKSTESSGEPTAIMLNSSSASTPTNTSNKACFKPHGLPLTASVPYPGGTTPPGTYNMINSLTALSPHYESQWNNDSQLQNSAGARSNALPEIPAYASSNVLPSEMNKSSWNPGLEVDPNRAAWTNYQQQQQVPPIKGPSNGMGVMPSIPPPPPYPPPPLPNTGGPLAPPFPAPPIPAGVQDRHRHLSDDGSLPSGGSK</sequence>
<feature type="compositionally biased region" description="Low complexity" evidence="5">
    <location>
        <begin position="1340"/>
        <end position="1349"/>
    </location>
</feature>
<feature type="domain" description="Ig-like" evidence="8">
    <location>
        <begin position="215"/>
        <end position="301"/>
    </location>
</feature>
<dbReference type="WBParaSite" id="HDID_0000998801-mRNA-1">
    <property type="protein sequence ID" value="HDID_0000998801-mRNA-1"/>
    <property type="gene ID" value="HDID_0000998801"/>
</dbReference>
<feature type="domain" description="Ig-like" evidence="8">
    <location>
        <begin position="113"/>
        <end position="210"/>
    </location>
</feature>
<dbReference type="Pfam" id="PF13927">
    <property type="entry name" value="Ig_3"/>
    <property type="match status" value="2"/>
</dbReference>
<feature type="compositionally biased region" description="Pro residues" evidence="5">
    <location>
        <begin position="1298"/>
        <end position="1327"/>
    </location>
</feature>
<proteinExistence type="predicted"/>
<feature type="transmembrane region" description="Helical" evidence="6">
    <location>
        <begin position="1031"/>
        <end position="1055"/>
    </location>
</feature>
<reference evidence="9 11" key="2">
    <citation type="submission" date="2018-11" db="EMBL/GenBank/DDBJ databases">
        <authorList>
            <consortium name="Pathogen Informatics"/>
        </authorList>
    </citation>
    <scope>NUCLEOTIDE SEQUENCE [LARGE SCALE GENOMIC DNA]</scope>
</reference>
<dbReference type="SMART" id="SM00060">
    <property type="entry name" value="FN3"/>
    <property type="match status" value="3"/>
</dbReference>
<keyword evidence="2" id="KW-0677">Repeat</keyword>
<keyword evidence="12" id="KW-1185">Reference proteome</keyword>
<feature type="signal peptide" evidence="7">
    <location>
        <begin position="1"/>
        <end position="21"/>
    </location>
</feature>
<dbReference type="Pfam" id="PF07679">
    <property type="entry name" value="I-set"/>
    <property type="match status" value="1"/>
</dbReference>
<dbReference type="Pfam" id="PF13895">
    <property type="entry name" value="Ig_2"/>
    <property type="match status" value="1"/>
</dbReference>
<keyword evidence="1 7" id="KW-0732">Signal</keyword>
<evidence type="ECO:0000313" key="11">
    <source>
        <dbReference type="Proteomes" id="UP000274504"/>
    </source>
</evidence>